<dbReference type="CDD" id="cd07506">
    <property type="entry name" value="HAD_like"/>
    <property type="match status" value="1"/>
</dbReference>
<evidence type="ECO:0000256" key="4">
    <source>
        <dbReference type="ARBA" id="ARBA00013078"/>
    </source>
</evidence>
<dbReference type="GO" id="GO:0008967">
    <property type="term" value="F:phosphoglycolate phosphatase activity"/>
    <property type="evidence" value="ECO:0007669"/>
    <property type="project" value="UniProtKB-EC"/>
</dbReference>
<dbReference type="EMBL" id="LSZP01000004">
    <property type="protein sequence ID" value="KXU37827.1"/>
    <property type="molecule type" value="Genomic_DNA"/>
</dbReference>
<proteinExistence type="inferred from homology"/>
<dbReference type="InterPro" id="IPR023198">
    <property type="entry name" value="PGP-like_dom2"/>
</dbReference>
<reference evidence="5 6" key="1">
    <citation type="submission" date="2016-02" db="EMBL/GenBank/DDBJ databases">
        <authorList>
            <person name="Wen L."/>
            <person name="He K."/>
            <person name="Yang H."/>
        </authorList>
    </citation>
    <scope>NUCLEOTIDE SEQUENCE [LARGE SCALE GENOMIC DNA]</scope>
    <source>
        <strain evidence="5 6">CV41</strain>
    </source>
</reference>
<accession>A0A139STC2</accession>
<dbReference type="PANTHER" id="PTHR43434:SF1">
    <property type="entry name" value="PHOSPHOGLYCOLATE PHOSPHATASE"/>
    <property type="match status" value="1"/>
</dbReference>
<organism evidence="5 6">
    <name type="scientific">Cephaloticoccus capnophilus</name>
    <dbReference type="NCBI Taxonomy" id="1548208"/>
    <lineage>
        <taxon>Bacteria</taxon>
        <taxon>Pseudomonadati</taxon>
        <taxon>Verrucomicrobiota</taxon>
        <taxon>Opitutia</taxon>
        <taxon>Opitutales</taxon>
        <taxon>Opitutaceae</taxon>
        <taxon>Cephaloticoccus</taxon>
    </lineage>
</organism>
<dbReference type="RefSeq" id="WP_068710853.1">
    <property type="nucleotide sequence ID" value="NZ_LSZP01000004.1"/>
</dbReference>
<comment type="catalytic activity">
    <reaction evidence="1">
        <text>2-phosphoglycolate + H2O = glycolate + phosphate</text>
        <dbReference type="Rhea" id="RHEA:14369"/>
        <dbReference type="ChEBI" id="CHEBI:15377"/>
        <dbReference type="ChEBI" id="CHEBI:29805"/>
        <dbReference type="ChEBI" id="CHEBI:43474"/>
        <dbReference type="ChEBI" id="CHEBI:58033"/>
        <dbReference type="EC" id="3.1.3.18"/>
    </reaction>
</comment>
<evidence type="ECO:0000313" key="6">
    <source>
        <dbReference type="Proteomes" id="UP000071392"/>
    </source>
</evidence>
<dbReference type="STRING" id="1548208.AXK12_01305"/>
<dbReference type="Proteomes" id="UP000071392">
    <property type="component" value="Unassembled WGS sequence"/>
</dbReference>
<dbReference type="Pfam" id="PF12710">
    <property type="entry name" value="HAD"/>
    <property type="match status" value="1"/>
</dbReference>
<evidence type="ECO:0000313" key="5">
    <source>
        <dbReference type="EMBL" id="KXU37827.1"/>
    </source>
</evidence>
<dbReference type="InterPro" id="IPR036412">
    <property type="entry name" value="HAD-like_sf"/>
</dbReference>
<comment type="similarity">
    <text evidence="3">Belongs to the HAD-like hydrolase superfamily. CbbY/CbbZ/Gph/YieH family.</text>
</comment>
<dbReference type="InterPro" id="IPR050155">
    <property type="entry name" value="HAD-like_hydrolase_sf"/>
</dbReference>
<name>A0A139STC2_9BACT</name>
<evidence type="ECO:0000256" key="3">
    <source>
        <dbReference type="ARBA" id="ARBA00006171"/>
    </source>
</evidence>
<dbReference type="GO" id="GO:0005829">
    <property type="term" value="C:cytosol"/>
    <property type="evidence" value="ECO:0007669"/>
    <property type="project" value="TreeGrafter"/>
</dbReference>
<dbReference type="InterPro" id="IPR023214">
    <property type="entry name" value="HAD_sf"/>
</dbReference>
<dbReference type="PANTHER" id="PTHR43434">
    <property type="entry name" value="PHOSPHOGLYCOLATE PHOSPHATASE"/>
    <property type="match status" value="1"/>
</dbReference>
<dbReference type="OrthoDB" id="9781769at2"/>
<comment type="caution">
    <text evidence="5">The sequence shown here is derived from an EMBL/GenBank/DDBJ whole genome shotgun (WGS) entry which is preliminary data.</text>
</comment>
<evidence type="ECO:0000256" key="2">
    <source>
        <dbReference type="ARBA" id="ARBA00004818"/>
    </source>
</evidence>
<dbReference type="EC" id="3.1.3.18" evidence="4"/>
<protein>
    <recommendedName>
        <fullName evidence="4">phosphoglycolate phosphatase</fullName>
        <ecNumber evidence="4">3.1.3.18</ecNumber>
    </recommendedName>
</protein>
<dbReference type="GO" id="GO:0006281">
    <property type="term" value="P:DNA repair"/>
    <property type="evidence" value="ECO:0007669"/>
    <property type="project" value="TreeGrafter"/>
</dbReference>
<dbReference type="Gene3D" id="1.10.150.240">
    <property type="entry name" value="Putative phosphatase, domain 2"/>
    <property type="match status" value="1"/>
</dbReference>
<dbReference type="AlphaFoldDB" id="A0A139STC2"/>
<dbReference type="Gene3D" id="3.40.50.1000">
    <property type="entry name" value="HAD superfamily/HAD-like"/>
    <property type="match status" value="1"/>
</dbReference>
<keyword evidence="6" id="KW-1185">Reference proteome</keyword>
<comment type="pathway">
    <text evidence="2">Organic acid metabolism; glycolate biosynthesis; glycolate from 2-phosphoglycolate: step 1/1.</text>
</comment>
<sequence>MDTLLLWDIDGTIIKGHGAGVRAMERGFEKSFGRAGQKCDLGVVDWAGRTDKWITRAVLEHFGWAATEENVQRYLSAYMEALAEELAVGPGEILPGVIELLDTLHAHPRVAQGLLTGNLRQGAQLKLGHYDAWHYFPFGAFADDSGVRNELGPYALRRAHEQHGVHFTPERCFIIGDTPHDIECARVIGANAIAVATGTYTLAELETHKPTLSLANLADTELFLKTILG</sequence>
<dbReference type="SUPFAM" id="SSF56784">
    <property type="entry name" value="HAD-like"/>
    <property type="match status" value="1"/>
</dbReference>
<gene>
    <name evidence="5" type="ORF">AXK12_01305</name>
</gene>
<evidence type="ECO:0000256" key="1">
    <source>
        <dbReference type="ARBA" id="ARBA00000830"/>
    </source>
</evidence>